<evidence type="ECO:0000256" key="1">
    <source>
        <dbReference type="ARBA" id="ARBA00001946"/>
    </source>
</evidence>
<dbReference type="CDD" id="cd03316">
    <property type="entry name" value="MR_like"/>
    <property type="match status" value="1"/>
</dbReference>
<evidence type="ECO:0000256" key="2">
    <source>
        <dbReference type="ARBA" id="ARBA00022723"/>
    </source>
</evidence>
<dbReference type="GO" id="GO:0000287">
    <property type="term" value="F:magnesium ion binding"/>
    <property type="evidence" value="ECO:0007669"/>
    <property type="project" value="TreeGrafter"/>
</dbReference>
<dbReference type="SFLD" id="SFLDS00001">
    <property type="entry name" value="Enolase"/>
    <property type="match status" value="1"/>
</dbReference>
<reference evidence="5 6" key="1">
    <citation type="journal article" date="2016" name="Nat. Commun.">
        <title>Thousands of microbial genomes shed light on interconnected biogeochemical processes in an aquifer system.</title>
        <authorList>
            <person name="Anantharaman K."/>
            <person name="Brown C.T."/>
            <person name="Hug L.A."/>
            <person name="Sharon I."/>
            <person name="Castelle C.J."/>
            <person name="Probst A.J."/>
            <person name="Thomas B.C."/>
            <person name="Singh A."/>
            <person name="Wilkins M.J."/>
            <person name="Karaoz U."/>
            <person name="Brodie E.L."/>
            <person name="Williams K.H."/>
            <person name="Hubbard S.S."/>
            <person name="Banfield J.F."/>
        </authorList>
    </citation>
    <scope>NUCLEOTIDE SEQUENCE [LARGE SCALE GENOMIC DNA]</scope>
    <source>
        <strain evidence="6">RIFCSPLOWO2_12_FULL_64_10</strain>
    </source>
</reference>
<dbReference type="EMBL" id="MFKF01000360">
    <property type="protein sequence ID" value="OGG45891.1"/>
    <property type="molecule type" value="Genomic_DNA"/>
</dbReference>
<dbReference type="PANTHER" id="PTHR13794:SF58">
    <property type="entry name" value="MITOCHONDRIAL ENOLASE SUPERFAMILY MEMBER 1"/>
    <property type="match status" value="1"/>
</dbReference>
<organism evidence="5 6">
    <name type="scientific">Handelsmanbacteria sp. (strain RIFCSPLOWO2_12_FULL_64_10)</name>
    <dbReference type="NCBI Taxonomy" id="1817868"/>
    <lineage>
        <taxon>Bacteria</taxon>
        <taxon>Candidatus Handelsmaniibacteriota</taxon>
    </lineage>
</organism>
<feature type="domain" description="Mandelate racemase/muconate lactonizing enzyme C-terminal" evidence="4">
    <location>
        <begin position="145"/>
        <end position="244"/>
    </location>
</feature>
<dbReference type="Proteomes" id="UP000178606">
    <property type="component" value="Unassembled WGS sequence"/>
</dbReference>
<dbReference type="InterPro" id="IPR029017">
    <property type="entry name" value="Enolase-like_N"/>
</dbReference>
<dbReference type="InterPro" id="IPR018110">
    <property type="entry name" value="Mandel_Rmase/mucon_lact_enz_CS"/>
</dbReference>
<dbReference type="InterPro" id="IPR036849">
    <property type="entry name" value="Enolase-like_C_sf"/>
</dbReference>
<gene>
    <name evidence="5" type="ORF">A3F84_17230</name>
</gene>
<proteinExistence type="predicted"/>
<dbReference type="SUPFAM" id="SSF54826">
    <property type="entry name" value="Enolase N-terminal domain-like"/>
    <property type="match status" value="1"/>
</dbReference>
<dbReference type="InterPro" id="IPR029065">
    <property type="entry name" value="Enolase_C-like"/>
</dbReference>
<evidence type="ECO:0000256" key="3">
    <source>
        <dbReference type="ARBA" id="ARBA00022842"/>
    </source>
</evidence>
<dbReference type="Gene3D" id="3.20.20.120">
    <property type="entry name" value="Enolase-like C-terminal domain"/>
    <property type="match status" value="1"/>
</dbReference>
<dbReference type="Pfam" id="PF02746">
    <property type="entry name" value="MR_MLE_N"/>
    <property type="match status" value="1"/>
</dbReference>
<evidence type="ECO:0000313" key="6">
    <source>
        <dbReference type="Proteomes" id="UP000178606"/>
    </source>
</evidence>
<accession>A0A1F6CA12</accession>
<dbReference type="SMART" id="SM00922">
    <property type="entry name" value="MR_MLE"/>
    <property type="match status" value="1"/>
</dbReference>
<dbReference type="AlphaFoldDB" id="A0A1F6CA12"/>
<dbReference type="PROSITE" id="PS00908">
    <property type="entry name" value="MR_MLE_1"/>
    <property type="match status" value="1"/>
</dbReference>
<keyword evidence="3" id="KW-0460">Magnesium</keyword>
<keyword evidence="2" id="KW-0479">Metal-binding</keyword>
<dbReference type="Gene3D" id="3.30.390.10">
    <property type="entry name" value="Enolase-like, N-terminal domain"/>
    <property type="match status" value="1"/>
</dbReference>
<evidence type="ECO:0000259" key="4">
    <source>
        <dbReference type="SMART" id="SM00922"/>
    </source>
</evidence>
<dbReference type="InterPro" id="IPR013341">
    <property type="entry name" value="Mandelate_racemase_N_dom"/>
</dbReference>
<dbReference type="GO" id="GO:0016836">
    <property type="term" value="F:hydro-lyase activity"/>
    <property type="evidence" value="ECO:0007669"/>
    <property type="project" value="TreeGrafter"/>
</dbReference>
<dbReference type="SFLD" id="SFLDG00179">
    <property type="entry name" value="mandelate_racemase"/>
    <property type="match status" value="1"/>
</dbReference>
<comment type="cofactor">
    <cofactor evidence="1">
        <name>Mg(2+)</name>
        <dbReference type="ChEBI" id="CHEBI:18420"/>
    </cofactor>
</comment>
<dbReference type="PANTHER" id="PTHR13794">
    <property type="entry name" value="ENOLASE SUPERFAMILY, MANDELATE RACEMASE"/>
    <property type="match status" value="1"/>
</dbReference>
<comment type="caution">
    <text evidence="5">The sequence shown here is derived from an EMBL/GenBank/DDBJ whole genome shotgun (WGS) entry which is preliminary data.</text>
</comment>
<dbReference type="InterPro" id="IPR046945">
    <property type="entry name" value="RHMD-like"/>
</dbReference>
<sequence length="369" mass="40058">MKITDIEAIYLRLPQVTAACDGTQDTLLVKVHTDASLVGYGEVDSCPLVAKAVIEAPLSHQICCGLRDLLRGEDPLAVEALHKKMYDGTIYFGRRGAARHAMAGVDVALWDLRGKALGQPVYRLLGGPFQKSFKAYASVLFEGTPEATGDMARRLIGKGFQAVKFGWGPMGRDEATDVALVREARKGTGDDADLMVDAGLVYDVKTAIRRARQFSDYHIFWLEEPLPPDDLDGYRRLSDATDVRIAAGEQEADLADFERLMDAGGIDVVQPDPARCGISGMLAVGRAAARRNRVVANHTFKSGITMAASLHALAALPNAIRFEYCAADSPLRHDLTAQKFPLVDGCVSVPEEPGLGVQVDESVIEKYRQ</sequence>
<protein>
    <submittedName>
        <fullName evidence="5">Mandelate racemase</fullName>
    </submittedName>
</protein>
<dbReference type="GO" id="GO:0016052">
    <property type="term" value="P:carbohydrate catabolic process"/>
    <property type="evidence" value="ECO:0007669"/>
    <property type="project" value="TreeGrafter"/>
</dbReference>
<dbReference type="GO" id="GO:0009063">
    <property type="term" value="P:amino acid catabolic process"/>
    <property type="evidence" value="ECO:0007669"/>
    <property type="project" value="InterPro"/>
</dbReference>
<evidence type="ECO:0000313" key="5">
    <source>
        <dbReference type="EMBL" id="OGG45891.1"/>
    </source>
</evidence>
<dbReference type="InterPro" id="IPR013342">
    <property type="entry name" value="Mandelate_racemase_C"/>
</dbReference>
<dbReference type="Pfam" id="PF13378">
    <property type="entry name" value="MR_MLE_C"/>
    <property type="match status" value="1"/>
</dbReference>
<dbReference type="SUPFAM" id="SSF51604">
    <property type="entry name" value="Enolase C-terminal domain-like"/>
    <property type="match status" value="1"/>
</dbReference>
<name>A0A1F6CA12_HANXR</name>